<proteinExistence type="predicted"/>
<dbReference type="Proteomes" id="UP001293593">
    <property type="component" value="Unassembled WGS sequence"/>
</dbReference>
<evidence type="ECO:0000256" key="5">
    <source>
        <dbReference type="ARBA" id="ARBA00022989"/>
    </source>
</evidence>
<dbReference type="InterPro" id="IPR000719">
    <property type="entry name" value="Prot_kinase_dom"/>
</dbReference>
<accession>A0AAE1JHE0</accession>
<feature type="domain" description="Protein kinase" evidence="10">
    <location>
        <begin position="372"/>
        <end position="644"/>
    </location>
</feature>
<keyword evidence="6 8" id="KW-0472">Membrane</keyword>
<evidence type="ECO:0000259" key="10">
    <source>
        <dbReference type="PROSITE" id="PS50011"/>
    </source>
</evidence>
<keyword evidence="12" id="KW-1185">Reference proteome</keyword>
<dbReference type="Gene3D" id="3.30.200.20">
    <property type="entry name" value="Phosphorylase Kinase, domain 1"/>
    <property type="match status" value="1"/>
</dbReference>
<feature type="region of interest" description="Disordered" evidence="7">
    <location>
        <begin position="299"/>
        <end position="352"/>
    </location>
</feature>
<dbReference type="InterPro" id="IPR001611">
    <property type="entry name" value="Leu-rich_rpt"/>
</dbReference>
<dbReference type="EMBL" id="JAWXYG010000006">
    <property type="protein sequence ID" value="KAK4269056.1"/>
    <property type="molecule type" value="Genomic_DNA"/>
</dbReference>
<evidence type="ECO:0000313" key="11">
    <source>
        <dbReference type="EMBL" id="KAK4269056.1"/>
    </source>
</evidence>
<dbReference type="Pfam" id="PF00560">
    <property type="entry name" value="LRR_1"/>
    <property type="match status" value="3"/>
</dbReference>
<dbReference type="GO" id="GO:0016020">
    <property type="term" value="C:membrane"/>
    <property type="evidence" value="ECO:0007669"/>
    <property type="project" value="UniProtKB-SubCell"/>
</dbReference>
<feature type="compositionally biased region" description="Basic residues" evidence="7">
    <location>
        <begin position="336"/>
        <end position="347"/>
    </location>
</feature>
<keyword evidence="9" id="KW-0732">Signal</keyword>
<keyword evidence="5 8" id="KW-1133">Transmembrane helix</keyword>
<dbReference type="GO" id="GO:0004672">
    <property type="term" value="F:protein kinase activity"/>
    <property type="evidence" value="ECO:0007669"/>
    <property type="project" value="InterPro"/>
</dbReference>
<comment type="subcellular location">
    <subcellularLocation>
        <location evidence="1">Membrane</location>
    </subcellularLocation>
</comment>
<dbReference type="CDD" id="cd14066">
    <property type="entry name" value="STKc_IRAK"/>
    <property type="match status" value="1"/>
</dbReference>
<feature type="compositionally biased region" description="Low complexity" evidence="7">
    <location>
        <begin position="252"/>
        <end position="265"/>
    </location>
</feature>
<evidence type="ECO:0000256" key="4">
    <source>
        <dbReference type="ARBA" id="ARBA00022737"/>
    </source>
</evidence>
<reference evidence="11" key="1">
    <citation type="submission" date="2023-10" db="EMBL/GenBank/DDBJ databases">
        <title>Chromosome-level genome of the transformable northern wattle, Acacia crassicarpa.</title>
        <authorList>
            <person name="Massaro I."/>
            <person name="Sinha N.R."/>
            <person name="Poethig S."/>
            <person name="Leichty A.R."/>
        </authorList>
    </citation>
    <scope>NUCLEOTIDE SEQUENCE</scope>
    <source>
        <strain evidence="11">Acra3RX</strain>
        <tissue evidence="11">Leaf</tissue>
    </source>
</reference>
<feature type="compositionally biased region" description="Basic and acidic residues" evidence="7">
    <location>
        <begin position="324"/>
        <end position="333"/>
    </location>
</feature>
<feature type="signal peptide" evidence="9">
    <location>
        <begin position="1"/>
        <end position="27"/>
    </location>
</feature>
<dbReference type="PANTHER" id="PTHR48007:SF38">
    <property type="entry name" value="LEUCINE-RICH REPEAT PROTEIN KINASE FAMILY PROTEIN"/>
    <property type="match status" value="1"/>
</dbReference>
<dbReference type="GO" id="GO:0005524">
    <property type="term" value="F:ATP binding"/>
    <property type="evidence" value="ECO:0007669"/>
    <property type="project" value="InterPro"/>
</dbReference>
<evidence type="ECO:0000256" key="9">
    <source>
        <dbReference type="SAM" id="SignalP"/>
    </source>
</evidence>
<protein>
    <recommendedName>
        <fullName evidence="10">Protein kinase domain-containing protein</fullName>
    </recommendedName>
</protein>
<dbReference type="InterPro" id="IPR032675">
    <property type="entry name" value="LRR_dom_sf"/>
</dbReference>
<dbReference type="AlphaFoldDB" id="A0AAE1JHE0"/>
<feature type="chain" id="PRO_5042137477" description="Protein kinase domain-containing protein" evidence="9">
    <location>
        <begin position="28"/>
        <end position="687"/>
    </location>
</feature>
<dbReference type="PANTHER" id="PTHR48007">
    <property type="entry name" value="LEUCINE-RICH REPEAT RECEPTOR-LIKE PROTEIN KINASE PXC1"/>
    <property type="match status" value="1"/>
</dbReference>
<dbReference type="SUPFAM" id="SSF52058">
    <property type="entry name" value="L domain-like"/>
    <property type="match status" value="1"/>
</dbReference>
<dbReference type="Pfam" id="PF08263">
    <property type="entry name" value="LRRNT_2"/>
    <property type="match status" value="1"/>
</dbReference>
<evidence type="ECO:0000256" key="8">
    <source>
        <dbReference type="SAM" id="Phobius"/>
    </source>
</evidence>
<sequence>MAVAPAILRPTLLFFSAFFVVFRLVNSMSEAEALVNFKASLSDNQALKDWVVSSVPCKEGEEWYGVICNGGLISGIRLEGIGLSGKIDVNPLMELKRLRTFSIMSNSFSGTIPEINRIGFLRALYLSGNQFSGEIPLGFFQKMRSLKKLYLNNNNFTGQIPSQIPQLLELRLENNQFSGNLPNLSKTLLMEFNVSNNKLEGEIPTTLSKFSASSFSGNPGLCGEKLNKPCQNSVEPPKPMANTEQEQNKDGAAASDPNSSSKSSNSVKIATIVVASIVVLLTILALLYVRSRQKRKDNGIMGSVQPENNDNEESSASVQVHVAAPEKKEETIMSRKSSRNGSGRRGKGGGGVGELVMMNSERGVFGMLDLMKAAAEVLSNGGFGSSYKAVMADGVSVVVKRIREMNVLSKDGFDAEMRKIGNLRHRNILTPLAYHYRKDEKFLVSEYVPNGSLQFLLHGDHGPSHTELEWPTALKIVRGIVEGMVYLHRQLASSVLPHGNLKSSNILLGPNYEPMLVDFGLCSLINPANLSQALFAYKTPEALQKGVSPKSDVYCLGVIILEILSGKFPSQYLNNSSGGIDVVQWANSAISEGMMLEMLDPQLASSKNSIGQMERLLCIGVACTASNPEQRPDMFEVLRRIDEIQNEDSQESASKDQDDCSQRSFGSCSVGSQSGHRHTDSGDFAIS</sequence>
<dbReference type="Pfam" id="PF00069">
    <property type="entry name" value="Pkinase"/>
    <property type="match status" value="1"/>
</dbReference>
<gene>
    <name evidence="11" type="ORF">QN277_022261</name>
</gene>
<dbReference type="Gene3D" id="1.10.510.10">
    <property type="entry name" value="Transferase(Phosphotransferase) domain 1"/>
    <property type="match status" value="1"/>
</dbReference>
<evidence type="ECO:0000256" key="3">
    <source>
        <dbReference type="ARBA" id="ARBA00022692"/>
    </source>
</evidence>
<dbReference type="SUPFAM" id="SSF56112">
    <property type="entry name" value="Protein kinase-like (PK-like)"/>
    <property type="match status" value="1"/>
</dbReference>
<feature type="region of interest" description="Disordered" evidence="7">
    <location>
        <begin position="645"/>
        <end position="687"/>
    </location>
</feature>
<evidence type="ECO:0000256" key="6">
    <source>
        <dbReference type="ARBA" id="ARBA00023136"/>
    </source>
</evidence>
<keyword evidence="2" id="KW-0433">Leucine-rich repeat</keyword>
<dbReference type="InterPro" id="IPR046959">
    <property type="entry name" value="PRK1-6/SRF4-like"/>
</dbReference>
<evidence type="ECO:0000313" key="12">
    <source>
        <dbReference type="Proteomes" id="UP001293593"/>
    </source>
</evidence>
<evidence type="ECO:0000256" key="1">
    <source>
        <dbReference type="ARBA" id="ARBA00004370"/>
    </source>
</evidence>
<feature type="region of interest" description="Disordered" evidence="7">
    <location>
        <begin position="226"/>
        <end position="265"/>
    </location>
</feature>
<evidence type="ECO:0000256" key="2">
    <source>
        <dbReference type="ARBA" id="ARBA00022614"/>
    </source>
</evidence>
<dbReference type="InterPro" id="IPR011009">
    <property type="entry name" value="Kinase-like_dom_sf"/>
</dbReference>
<name>A0AAE1JHE0_9FABA</name>
<feature type="transmembrane region" description="Helical" evidence="8">
    <location>
        <begin position="269"/>
        <end position="289"/>
    </location>
</feature>
<dbReference type="PROSITE" id="PS50011">
    <property type="entry name" value="PROTEIN_KINASE_DOM"/>
    <property type="match status" value="1"/>
</dbReference>
<organism evidence="11 12">
    <name type="scientific">Acacia crassicarpa</name>
    <name type="common">northern wattle</name>
    <dbReference type="NCBI Taxonomy" id="499986"/>
    <lineage>
        <taxon>Eukaryota</taxon>
        <taxon>Viridiplantae</taxon>
        <taxon>Streptophyta</taxon>
        <taxon>Embryophyta</taxon>
        <taxon>Tracheophyta</taxon>
        <taxon>Spermatophyta</taxon>
        <taxon>Magnoliopsida</taxon>
        <taxon>eudicotyledons</taxon>
        <taxon>Gunneridae</taxon>
        <taxon>Pentapetalae</taxon>
        <taxon>rosids</taxon>
        <taxon>fabids</taxon>
        <taxon>Fabales</taxon>
        <taxon>Fabaceae</taxon>
        <taxon>Caesalpinioideae</taxon>
        <taxon>mimosoid clade</taxon>
        <taxon>Acacieae</taxon>
        <taxon>Acacia</taxon>
    </lineage>
</organism>
<dbReference type="Gene3D" id="3.80.10.10">
    <property type="entry name" value="Ribonuclease Inhibitor"/>
    <property type="match status" value="2"/>
</dbReference>
<evidence type="ECO:0000256" key="7">
    <source>
        <dbReference type="SAM" id="MobiDB-lite"/>
    </source>
</evidence>
<keyword evidence="4" id="KW-0677">Repeat</keyword>
<comment type="caution">
    <text evidence="11">The sequence shown here is derived from an EMBL/GenBank/DDBJ whole genome shotgun (WGS) entry which is preliminary data.</text>
</comment>
<feature type="compositionally biased region" description="Polar residues" evidence="7">
    <location>
        <begin position="662"/>
        <end position="674"/>
    </location>
</feature>
<keyword evidence="3 8" id="KW-0812">Transmembrane</keyword>
<dbReference type="InterPro" id="IPR013210">
    <property type="entry name" value="LRR_N_plant-typ"/>
</dbReference>